<evidence type="ECO:0000256" key="2">
    <source>
        <dbReference type="ARBA" id="ARBA00022777"/>
    </source>
</evidence>
<gene>
    <name evidence="6" type="ORF">L2K70_20100</name>
</gene>
<keyword evidence="2" id="KW-0418">Kinase</keyword>
<dbReference type="Proteomes" id="UP001201161">
    <property type="component" value="Unassembled WGS sequence"/>
</dbReference>
<dbReference type="PROSITE" id="PS50921">
    <property type="entry name" value="ANTAR"/>
    <property type="match status" value="1"/>
</dbReference>
<organism evidence="6 7">
    <name type="scientific">Nocardioides potassii</name>
    <dbReference type="NCBI Taxonomy" id="2911371"/>
    <lineage>
        <taxon>Bacteria</taxon>
        <taxon>Bacillati</taxon>
        <taxon>Actinomycetota</taxon>
        <taxon>Actinomycetes</taxon>
        <taxon>Propionibacteriales</taxon>
        <taxon>Nocardioidaceae</taxon>
        <taxon>Nocardioides</taxon>
    </lineage>
</organism>
<feature type="domain" description="ANTAR" evidence="5">
    <location>
        <begin position="156"/>
        <end position="217"/>
    </location>
</feature>
<proteinExistence type="predicted"/>
<dbReference type="Gene3D" id="3.30.450.40">
    <property type="match status" value="1"/>
</dbReference>
<dbReference type="InterPro" id="IPR011006">
    <property type="entry name" value="CheY-like_superfamily"/>
</dbReference>
<evidence type="ECO:0000313" key="7">
    <source>
        <dbReference type="Proteomes" id="UP001201161"/>
    </source>
</evidence>
<evidence type="ECO:0000259" key="5">
    <source>
        <dbReference type="PROSITE" id="PS50921"/>
    </source>
</evidence>
<dbReference type="SUPFAM" id="SSF55781">
    <property type="entry name" value="GAF domain-like"/>
    <property type="match status" value="1"/>
</dbReference>
<evidence type="ECO:0000256" key="4">
    <source>
        <dbReference type="ARBA" id="ARBA00023163"/>
    </source>
</evidence>
<sequence length="225" mass="24705">MPDRALTMASRIADSVSGKDLDETLAGLTRAAVEMLPGVDQATITIRHEDGRPRSYGLTADFLGDLDDWQFENAEGPCYDGVTENAFIVCADLRHDPRYPTYGPRAVAAGIRSQAGVRLFESPRTVGGLNIYSRSVGALADVTFLAELFAEHARSAVSYASQIDGLRDAMRRRQLIGQAVGITMERFGLPDEHAFAFLTRLSNHRNVKLHVIAQEIIDDAADRRD</sequence>
<dbReference type="SUPFAM" id="SSF52172">
    <property type="entry name" value="CheY-like"/>
    <property type="match status" value="1"/>
</dbReference>
<evidence type="ECO:0000256" key="3">
    <source>
        <dbReference type="ARBA" id="ARBA00023015"/>
    </source>
</evidence>
<dbReference type="Pfam" id="PF13185">
    <property type="entry name" value="GAF_2"/>
    <property type="match status" value="1"/>
</dbReference>
<keyword evidence="3" id="KW-0805">Transcription regulation</keyword>
<dbReference type="InterPro" id="IPR029016">
    <property type="entry name" value="GAF-like_dom_sf"/>
</dbReference>
<name>A0ABS9HFL4_9ACTN</name>
<dbReference type="RefSeq" id="WP_236405153.1">
    <property type="nucleotide sequence ID" value="NZ_JAKJHZ010000012.1"/>
</dbReference>
<dbReference type="PIRSF" id="PIRSF036625">
    <property type="entry name" value="GAF_ANTAR"/>
    <property type="match status" value="1"/>
</dbReference>
<keyword evidence="1" id="KW-0808">Transferase</keyword>
<accession>A0ABS9HFL4</accession>
<dbReference type="Gene3D" id="1.10.10.10">
    <property type="entry name" value="Winged helix-like DNA-binding domain superfamily/Winged helix DNA-binding domain"/>
    <property type="match status" value="1"/>
</dbReference>
<dbReference type="InterPro" id="IPR036388">
    <property type="entry name" value="WH-like_DNA-bd_sf"/>
</dbReference>
<dbReference type="SMART" id="SM01012">
    <property type="entry name" value="ANTAR"/>
    <property type="match status" value="1"/>
</dbReference>
<dbReference type="EMBL" id="JAKJHZ010000012">
    <property type="protein sequence ID" value="MCF6379922.1"/>
    <property type="molecule type" value="Genomic_DNA"/>
</dbReference>
<dbReference type="InterPro" id="IPR003018">
    <property type="entry name" value="GAF"/>
</dbReference>
<evidence type="ECO:0000313" key="6">
    <source>
        <dbReference type="EMBL" id="MCF6379922.1"/>
    </source>
</evidence>
<dbReference type="InterPro" id="IPR005561">
    <property type="entry name" value="ANTAR"/>
</dbReference>
<protein>
    <submittedName>
        <fullName evidence="6">GAF and ANTAR domain-containing protein</fullName>
    </submittedName>
</protein>
<keyword evidence="4" id="KW-0804">Transcription</keyword>
<comment type="caution">
    <text evidence="6">The sequence shown here is derived from an EMBL/GenBank/DDBJ whole genome shotgun (WGS) entry which is preliminary data.</text>
</comment>
<dbReference type="Pfam" id="PF03861">
    <property type="entry name" value="ANTAR"/>
    <property type="match status" value="1"/>
</dbReference>
<reference evidence="6 7" key="1">
    <citation type="submission" date="2022-01" db="EMBL/GenBank/DDBJ databases">
        <title>Nocardioides sp. nov., an actinomycete isolated from mining soil.</title>
        <authorList>
            <person name="Liu L."/>
        </authorList>
    </citation>
    <scope>NUCLEOTIDE SEQUENCE [LARGE SCALE GENOMIC DNA]</scope>
    <source>
        <strain evidence="6 7">KLBMP 9356</strain>
    </source>
</reference>
<dbReference type="InterPro" id="IPR012074">
    <property type="entry name" value="GAF_ANTAR"/>
</dbReference>
<keyword evidence="7" id="KW-1185">Reference proteome</keyword>
<evidence type="ECO:0000256" key="1">
    <source>
        <dbReference type="ARBA" id="ARBA00022679"/>
    </source>
</evidence>